<dbReference type="Pfam" id="PF11382">
    <property type="entry name" value="MctB"/>
    <property type="match status" value="1"/>
</dbReference>
<name>A0A6J7HTJ8_9ZZZZ</name>
<dbReference type="GO" id="GO:0055070">
    <property type="term" value="P:copper ion homeostasis"/>
    <property type="evidence" value="ECO:0007669"/>
    <property type="project" value="InterPro"/>
</dbReference>
<reference evidence="1" key="1">
    <citation type="submission" date="2020-05" db="EMBL/GenBank/DDBJ databases">
        <authorList>
            <person name="Chiriac C."/>
            <person name="Salcher M."/>
            <person name="Ghai R."/>
            <person name="Kavagutti S V."/>
        </authorList>
    </citation>
    <scope>NUCLEOTIDE SEQUENCE</scope>
</reference>
<gene>
    <name evidence="1" type="ORF">UFOPK3674_00656</name>
</gene>
<dbReference type="AlphaFoldDB" id="A0A6J7HTJ8"/>
<dbReference type="EMBL" id="CAFBMX010000003">
    <property type="protein sequence ID" value="CAB4922988.1"/>
    <property type="molecule type" value="Genomic_DNA"/>
</dbReference>
<protein>
    <submittedName>
        <fullName evidence="1">Unannotated protein</fullName>
    </submittedName>
</protein>
<organism evidence="1">
    <name type="scientific">freshwater metagenome</name>
    <dbReference type="NCBI Taxonomy" id="449393"/>
    <lineage>
        <taxon>unclassified sequences</taxon>
        <taxon>metagenomes</taxon>
        <taxon>ecological metagenomes</taxon>
    </lineage>
</organism>
<dbReference type="GO" id="GO:0016020">
    <property type="term" value="C:membrane"/>
    <property type="evidence" value="ECO:0007669"/>
    <property type="project" value="InterPro"/>
</dbReference>
<proteinExistence type="predicted"/>
<accession>A0A6J7HTJ8</accession>
<evidence type="ECO:0000313" key="1">
    <source>
        <dbReference type="EMBL" id="CAB4922988.1"/>
    </source>
</evidence>
<sequence>MFNFRYHAISLVAVLVALAVGLLLGVAIGDAGLVSSAENSLRDSLRGDVKAARADAAQARTALEEEQRYAQAAYPLLVSGRLTNQQVGLLFLGSPSESIASEVRAALEGSGARLAGVLALREPPDRAALAAAAGTSRYATLADDPALLEPFGKRIGMQLMQGGSLLEREAQALFSTSNGGLGPFTSMVVYRADRDLKSDAARETAALENGLMTGLTRMPASIIGVQETTTDPSQVRWYRSHGLASVDNMDQIAGHAALVFTLAGAEGSYGVGGDAGALLPGPESIAR</sequence>
<dbReference type="InterPro" id="IPR021522">
    <property type="entry name" value="MctB"/>
</dbReference>